<dbReference type="Proteomes" id="UP001303222">
    <property type="component" value="Unassembled WGS sequence"/>
</dbReference>
<proteinExistence type="predicted"/>
<dbReference type="EMBL" id="MU859142">
    <property type="protein sequence ID" value="KAK3951671.1"/>
    <property type="molecule type" value="Genomic_DNA"/>
</dbReference>
<name>A0AAN6NVB5_9PEZI</name>
<reference evidence="1" key="1">
    <citation type="journal article" date="2023" name="Mol. Phylogenet. Evol.">
        <title>Genome-scale phylogeny and comparative genomics of the fungal order Sordariales.</title>
        <authorList>
            <person name="Hensen N."/>
            <person name="Bonometti L."/>
            <person name="Westerberg I."/>
            <person name="Brannstrom I.O."/>
            <person name="Guillou S."/>
            <person name="Cros-Aarteil S."/>
            <person name="Calhoun S."/>
            <person name="Haridas S."/>
            <person name="Kuo A."/>
            <person name="Mondo S."/>
            <person name="Pangilinan J."/>
            <person name="Riley R."/>
            <person name="LaButti K."/>
            <person name="Andreopoulos B."/>
            <person name="Lipzen A."/>
            <person name="Chen C."/>
            <person name="Yan M."/>
            <person name="Daum C."/>
            <person name="Ng V."/>
            <person name="Clum A."/>
            <person name="Steindorff A."/>
            <person name="Ohm R.A."/>
            <person name="Martin F."/>
            <person name="Silar P."/>
            <person name="Natvig D.O."/>
            <person name="Lalanne C."/>
            <person name="Gautier V."/>
            <person name="Ament-Velasquez S.L."/>
            <person name="Kruys A."/>
            <person name="Hutchinson M.I."/>
            <person name="Powell A.J."/>
            <person name="Barry K."/>
            <person name="Miller A.N."/>
            <person name="Grigoriev I.V."/>
            <person name="Debuchy R."/>
            <person name="Gladieux P."/>
            <person name="Hiltunen Thoren M."/>
            <person name="Johannesson H."/>
        </authorList>
    </citation>
    <scope>NUCLEOTIDE SEQUENCE</scope>
    <source>
        <strain evidence="1">CBS 626.80</strain>
    </source>
</reference>
<dbReference type="AlphaFoldDB" id="A0AAN6NVB5"/>
<evidence type="ECO:0000313" key="1">
    <source>
        <dbReference type="EMBL" id="KAK3951671.1"/>
    </source>
</evidence>
<comment type="caution">
    <text evidence="1">The sequence shown here is derived from an EMBL/GenBank/DDBJ whole genome shotgun (WGS) entry which is preliminary data.</text>
</comment>
<gene>
    <name evidence="1" type="ORF">QBC32DRAFT_370961</name>
</gene>
<sequence>MAPNKLGDRDVKLSKLQDIPQFQGESNYRHWESALFFVLTFYDIKKYVLEGAEEKDGDDGNEKRRVWRERMWAYSFVRGSIDPIIVNRLECYYEQAATDKLVDEWLAMRRLGKSRQ</sequence>
<accession>A0AAN6NVB5</accession>
<protein>
    <submittedName>
        <fullName evidence="1">Uncharacterized protein</fullName>
    </submittedName>
</protein>
<reference evidence="1" key="2">
    <citation type="submission" date="2023-06" db="EMBL/GenBank/DDBJ databases">
        <authorList>
            <consortium name="Lawrence Berkeley National Laboratory"/>
            <person name="Mondo S.J."/>
            <person name="Hensen N."/>
            <person name="Bonometti L."/>
            <person name="Westerberg I."/>
            <person name="Brannstrom I.O."/>
            <person name="Guillou S."/>
            <person name="Cros-Aarteil S."/>
            <person name="Calhoun S."/>
            <person name="Haridas S."/>
            <person name="Kuo A."/>
            <person name="Pangilinan J."/>
            <person name="Riley R."/>
            <person name="Labutti K."/>
            <person name="Andreopoulos B."/>
            <person name="Lipzen A."/>
            <person name="Chen C."/>
            <person name="Yanf M."/>
            <person name="Daum C."/>
            <person name="Ng V."/>
            <person name="Clum A."/>
            <person name="Steindorff A."/>
            <person name="Ohm R."/>
            <person name="Martin F."/>
            <person name="Silar P."/>
            <person name="Natvig D."/>
            <person name="Lalanne C."/>
            <person name="Gautier V."/>
            <person name="Ament-Velasquez S.L."/>
            <person name="Kruys A."/>
            <person name="Hutchinson M.I."/>
            <person name="Powell A.J."/>
            <person name="Barry K."/>
            <person name="Miller A.N."/>
            <person name="Grigoriev I.V."/>
            <person name="Debuchy R."/>
            <person name="Gladieux P."/>
            <person name="Thoren M.H."/>
            <person name="Johannesson H."/>
        </authorList>
    </citation>
    <scope>NUCLEOTIDE SEQUENCE</scope>
    <source>
        <strain evidence="1">CBS 626.80</strain>
    </source>
</reference>
<evidence type="ECO:0000313" key="2">
    <source>
        <dbReference type="Proteomes" id="UP001303222"/>
    </source>
</evidence>
<keyword evidence="2" id="KW-1185">Reference proteome</keyword>
<organism evidence="1 2">
    <name type="scientific">Pseudoneurospora amorphoporcata</name>
    <dbReference type="NCBI Taxonomy" id="241081"/>
    <lineage>
        <taxon>Eukaryota</taxon>
        <taxon>Fungi</taxon>
        <taxon>Dikarya</taxon>
        <taxon>Ascomycota</taxon>
        <taxon>Pezizomycotina</taxon>
        <taxon>Sordariomycetes</taxon>
        <taxon>Sordariomycetidae</taxon>
        <taxon>Sordariales</taxon>
        <taxon>Sordariaceae</taxon>
        <taxon>Pseudoneurospora</taxon>
    </lineage>
</organism>